<feature type="compositionally biased region" description="Pro residues" evidence="1">
    <location>
        <begin position="109"/>
        <end position="119"/>
    </location>
</feature>
<evidence type="ECO:0000313" key="3">
    <source>
        <dbReference type="Proteomes" id="UP000054337"/>
    </source>
</evidence>
<feature type="compositionally biased region" description="Polar residues" evidence="1">
    <location>
        <begin position="121"/>
        <end position="134"/>
    </location>
</feature>
<feature type="region of interest" description="Disordered" evidence="1">
    <location>
        <begin position="90"/>
        <end position="188"/>
    </location>
</feature>
<dbReference type="EMBL" id="KI968713">
    <property type="protein sequence ID" value="EUN29357.1"/>
    <property type="molecule type" value="Genomic_DNA"/>
</dbReference>
<name>W7EZ98_BIPV3</name>
<evidence type="ECO:0000313" key="2">
    <source>
        <dbReference type="EMBL" id="EUN29357.1"/>
    </source>
</evidence>
<dbReference type="HOGENOM" id="CLU_1240026_0_0_1"/>
<reference evidence="2 3" key="1">
    <citation type="journal article" date="2013" name="PLoS Genet.">
        <title>Comparative genome structure, secondary metabolite, and effector coding capacity across Cochliobolus pathogens.</title>
        <authorList>
            <person name="Condon B.J."/>
            <person name="Leng Y."/>
            <person name="Wu D."/>
            <person name="Bushley K.E."/>
            <person name="Ohm R.A."/>
            <person name="Otillar R."/>
            <person name="Martin J."/>
            <person name="Schackwitz W."/>
            <person name="Grimwood J."/>
            <person name="MohdZainudin N."/>
            <person name="Xue C."/>
            <person name="Wang R."/>
            <person name="Manning V.A."/>
            <person name="Dhillon B."/>
            <person name="Tu Z.J."/>
            <person name="Steffenson B.J."/>
            <person name="Salamov A."/>
            <person name="Sun H."/>
            <person name="Lowry S."/>
            <person name="LaButti K."/>
            <person name="Han J."/>
            <person name="Copeland A."/>
            <person name="Lindquist E."/>
            <person name="Barry K."/>
            <person name="Schmutz J."/>
            <person name="Baker S.E."/>
            <person name="Ciuffetti L.M."/>
            <person name="Grigoriev I.V."/>
            <person name="Zhong S."/>
            <person name="Turgeon B.G."/>
        </authorList>
    </citation>
    <scope>NUCLEOTIDE SEQUENCE [LARGE SCALE GENOMIC DNA]</scope>
    <source>
        <strain evidence="2 3">FI3</strain>
    </source>
</reference>
<sequence>MLPTGEQQQQQQTRRHQDNCYYCCWRPWARADVARRCSAARNTTMPCSMAAQAPADPPWAIRNYGGQVSTPWTEPIDSLRRRGLGNSSFWPSPALMPSQCSPSPLAPSQSPPVNLPPQPGRQLSLSTSIADQNNTPTPTPTPTHTPPTLLPTHYALARTSSGSHSRAPVNLPQASARRRDAPRPHGRQ</sequence>
<keyword evidence="3" id="KW-1185">Reference proteome</keyword>
<dbReference type="RefSeq" id="XP_014558951.1">
    <property type="nucleotide sequence ID" value="XM_014703465.1"/>
</dbReference>
<organism evidence="2 3">
    <name type="scientific">Bipolaris victoriae (strain FI3)</name>
    <name type="common">Victoria blight of oats agent</name>
    <name type="synonym">Cochliobolus victoriae</name>
    <dbReference type="NCBI Taxonomy" id="930091"/>
    <lineage>
        <taxon>Eukaryota</taxon>
        <taxon>Fungi</taxon>
        <taxon>Dikarya</taxon>
        <taxon>Ascomycota</taxon>
        <taxon>Pezizomycotina</taxon>
        <taxon>Dothideomycetes</taxon>
        <taxon>Pleosporomycetidae</taxon>
        <taxon>Pleosporales</taxon>
        <taxon>Pleosporineae</taxon>
        <taxon>Pleosporaceae</taxon>
        <taxon>Bipolaris</taxon>
    </lineage>
</organism>
<dbReference type="GeneID" id="26255765"/>
<dbReference type="AlphaFoldDB" id="W7EZ98"/>
<proteinExistence type="predicted"/>
<protein>
    <submittedName>
        <fullName evidence="2">Uncharacterized protein</fullName>
    </submittedName>
</protein>
<feature type="compositionally biased region" description="Low complexity" evidence="1">
    <location>
        <begin position="97"/>
        <end position="108"/>
    </location>
</feature>
<feature type="compositionally biased region" description="Pro residues" evidence="1">
    <location>
        <begin position="137"/>
        <end position="149"/>
    </location>
</feature>
<accession>W7EZ98</accession>
<gene>
    <name evidence="2" type="ORF">COCVIDRAFT_35752</name>
</gene>
<dbReference type="OrthoDB" id="10482195at2759"/>
<dbReference type="Proteomes" id="UP000054337">
    <property type="component" value="Unassembled WGS sequence"/>
</dbReference>
<feature type="compositionally biased region" description="Basic and acidic residues" evidence="1">
    <location>
        <begin position="177"/>
        <end position="188"/>
    </location>
</feature>
<evidence type="ECO:0000256" key="1">
    <source>
        <dbReference type="SAM" id="MobiDB-lite"/>
    </source>
</evidence>